<reference evidence="2 3" key="1">
    <citation type="journal article" date="2016" name="Nat. Commun.">
        <title>Thousands of microbial genomes shed light on interconnected biogeochemical processes in an aquifer system.</title>
        <authorList>
            <person name="Anantharaman K."/>
            <person name="Brown C.T."/>
            <person name="Hug L.A."/>
            <person name="Sharon I."/>
            <person name="Castelle C.J."/>
            <person name="Probst A.J."/>
            <person name="Thomas B.C."/>
            <person name="Singh A."/>
            <person name="Wilkins M.J."/>
            <person name="Karaoz U."/>
            <person name="Brodie E.L."/>
            <person name="Williams K.H."/>
            <person name="Hubbard S.S."/>
            <person name="Banfield J.F."/>
        </authorList>
    </citation>
    <scope>NUCLEOTIDE SEQUENCE [LARGE SCALE GENOMIC DNA]</scope>
</reference>
<organism evidence="2 3">
    <name type="scientific">Candidatus Woykebacteria bacterium RIFCSPHIGHO2_02_FULL_43_16b</name>
    <dbReference type="NCBI Taxonomy" id="1802601"/>
    <lineage>
        <taxon>Bacteria</taxon>
        <taxon>Candidatus Woykeibacteriota</taxon>
    </lineage>
</organism>
<name>A0A1G1WLG2_9BACT</name>
<evidence type="ECO:0008006" key="4">
    <source>
        <dbReference type="Google" id="ProtNLM"/>
    </source>
</evidence>
<dbReference type="EMBL" id="MHCX01000048">
    <property type="protein sequence ID" value="OGY28556.1"/>
    <property type="molecule type" value="Genomic_DNA"/>
</dbReference>
<proteinExistence type="predicted"/>
<protein>
    <recommendedName>
        <fullName evidence="4">Type II secretion system protein GspI C-terminal domain-containing protein</fullName>
    </recommendedName>
</protein>
<evidence type="ECO:0000313" key="3">
    <source>
        <dbReference type="Proteomes" id="UP000177821"/>
    </source>
</evidence>
<comment type="caution">
    <text evidence="2">The sequence shown here is derived from an EMBL/GenBank/DDBJ whole genome shotgun (WGS) entry which is preliminary data.</text>
</comment>
<gene>
    <name evidence="2" type="ORF">A3J50_03950</name>
</gene>
<keyword evidence="1" id="KW-0472">Membrane</keyword>
<dbReference type="AlphaFoldDB" id="A0A1G1WLG2"/>
<keyword evidence="1" id="KW-1133">Transmembrane helix</keyword>
<evidence type="ECO:0000256" key="1">
    <source>
        <dbReference type="SAM" id="Phobius"/>
    </source>
</evidence>
<keyword evidence="1" id="KW-0812">Transmembrane</keyword>
<dbReference type="Proteomes" id="UP000177821">
    <property type="component" value="Unassembled WGS sequence"/>
</dbReference>
<evidence type="ECO:0000313" key="2">
    <source>
        <dbReference type="EMBL" id="OGY28556.1"/>
    </source>
</evidence>
<accession>A0A1G1WLG2</accession>
<sequence>MKLTQAKSHYISNKGALLLEVLTALGIGAILVAALTQLGVKSLRESTISQRRSSLTRLAQQGIEAVRSIRDQNIRGAFIDTSCSLVVNPSNDPYADVPTCNEWVDVWRWEYPTPSTFRLSAPNESLGNTFWVMSSSSDPEILDNISRLVTISELTPADPKIKKVTVKAYFTDGTNTYTSEQTTYLRKLPGS</sequence>
<feature type="transmembrane region" description="Helical" evidence="1">
    <location>
        <begin position="21"/>
        <end position="40"/>
    </location>
</feature>